<dbReference type="EMBL" id="QVQA01000012">
    <property type="protein sequence ID" value="KAF5101397.1"/>
    <property type="molecule type" value="Genomic_DNA"/>
</dbReference>
<gene>
    <name evidence="1" type="ORF">D0Z00_000876</name>
</gene>
<evidence type="ECO:0000313" key="1">
    <source>
        <dbReference type="EMBL" id="KAF5101397.1"/>
    </source>
</evidence>
<keyword evidence="2" id="KW-1185">Reference proteome</keyword>
<sequence length="349" mass="35626">MIIQPAATLSSLACFIALANAASSCSSGYGQCGGNGWTGPTCCVSGYTCKAQNEWYSQCVPGVADTSSSTKATVSHSHSSSTTKTTLAVATTSKKATTTSSTSSKKTTTSSSSSKLTPVSSSAPANSGSSGNSGITFTPISGGRSGTGHTTRYWDCCKPSCSWSGKANVNSPVTACLADGVTAADVNAQSGCNGGSSYMCSNQQPFAVNSTLAYGFAAASMIGAGESDLCCSCVLLNFNSGAPAGKQMVVQITNTGSDLYSNHFDIAMPGGGFGIFNGCVNQWNVPADKWGQTYGGVSSADQCNNLPSQLQKGCDWRWDFLNGGDNPDVSFVQIECPAEITAISGCKRN</sequence>
<accession>A0ACB6V8P8</accession>
<protein>
    <submittedName>
        <fullName evidence="1">Uncharacterized protein</fullName>
    </submittedName>
</protein>
<evidence type="ECO:0000313" key="2">
    <source>
        <dbReference type="Proteomes" id="UP000744676"/>
    </source>
</evidence>
<organism evidence="1 2">
    <name type="scientific">Geotrichum galactomycetum</name>
    <dbReference type="NCBI Taxonomy" id="27317"/>
    <lineage>
        <taxon>Eukaryota</taxon>
        <taxon>Fungi</taxon>
        <taxon>Dikarya</taxon>
        <taxon>Ascomycota</taxon>
        <taxon>Saccharomycotina</taxon>
        <taxon>Dipodascomycetes</taxon>
        <taxon>Dipodascales</taxon>
        <taxon>Dipodascaceae</taxon>
        <taxon>Geotrichum</taxon>
    </lineage>
</organism>
<proteinExistence type="predicted"/>
<dbReference type="Proteomes" id="UP000744676">
    <property type="component" value="Unassembled WGS sequence"/>
</dbReference>
<comment type="caution">
    <text evidence="1">The sequence shown here is derived from an EMBL/GenBank/DDBJ whole genome shotgun (WGS) entry which is preliminary data.</text>
</comment>
<name>A0ACB6V8P8_9ASCO</name>
<reference evidence="1 2" key="1">
    <citation type="journal article" date="2020" name="Front. Microbiol.">
        <title>Phenotypic and Genetic Characterization of the Cheese Ripening Yeast Geotrichum candidum.</title>
        <authorList>
            <person name="Perkins V."/>
            <person name="Vignola S."/>
            <person name="Lessard M.H."/>
            <person name="Plante P.L."/>
            <person name="Corbeil J."/>
            <person name="Dugat-Bony E."/>
            <person name="Frenette M."/>
            <person name="Labrie S."/>
        </authorList>
    </citation>
    <scope>NUCLEOTIDE SEQUENCE [LARGE SCALE GENOMIC DNA]</scope>
    <source>
        <strain evidence="1 2">LMA-1147</strain>
    </source>
</reference>